<dbReference type="Pfam" id="PF00126">
    <property type="entry name" value="HTH_1"/>
    <property type="match status" value="1"/>
</dbReference>
<comment type="similarity">
    <text evidence="1">Belongs to the LysR transcriptional regulatory family.</text>
</comment>
<protein>
    <submittedName>
        <fullName evidence="6">LysR family transcriptional regulator</fullName>
    </submittedName>
</protein>
<dbReference type="InterPro" id="IPR050389">
    <property type="entry name" value="LysR-type_TF"/>
</dbReference>
<gene>
    <name evidence="6" type="ORF">ACFOX3_13565</name>
</gene>
<dbReference type="PRINTS" id="PR00039">
    <property type="entry name" value="HTHLYSR"/>
</dbReference>
<evidence type="ECO:0000313" key="7">
    <source>
        <dbReference type="Proteomes" id="UP001595840"/>
    </source>
</evidence>
<dbReference type="EMBL" id="JBHSCX010000020">
    <property type="protein sequence ID" value="MFC4363338.1"/>
    <property type="molecule type" value="Genomic_DNA"/>
</dbReference>
<evidence type="ECO:0000256" key="2">
    <source>
        <dbReference type="ARBA" id="ARBA00023015"/>
    </source>
</evidence>
<keyword evidence="2" id="KW-0805">Transcription regulation</keyword>
<keyword evidence="4" id="KW-0804">Transcription</keyword>
<evidence type="ECO:0000259" key="5">
    <source>
        <dbReference type="PROSITE" id="PS50931"/>
    </source>
</evidence>
<feature type="domain" description="HTH lysR-type" evidence="5">
    <location>
        <begin position="6"/>
        <end position="63"/>
    </location>
</feature>
<dbReference type="Proteomes" id="UP001595840">
    <property type="component" value="Unassembled WGS sequence"/>
</dbReference>
<dbReference type="Gene3D" id="1.10.10.10">
    <property type="entry name" value="Winged helix-like DNA-binding domain superfamily/Winged helix DNA-binding domain"/>
    <property type="match status" value="1"/>
</dbReference>
<keyword evidence="3" id="KW-0238">DNA-binding</keyword>
<dbReference type="CDD" id="cd08417">
    <property type="entry name" value="PBP2_Nitroaromatics_like"/>
    <property type="match status" value="1"/>
</dbReference>
<accession>A0ABV8V6L6</accession>
<dbReference type="SUPFAM" id="SSF53850">
    <property type="entry name" value="Periplasmic binding protein-like II"/>
    <property type="match status" value="1"/>
</dbReference>
<dbReference type="SUPFAM" id="SSF46785">
    <property type="entry name" value="Winged helix' DNA-binding domain"/>
    <property type="match status" value="1"/>
</dbReference>
<evidence type="ECO:0000256" key="3">
    <source>
        <dbReference type="ARBA" id="ARBA00023125"/>
    </source>
</evidence>
<dbReference type="InterPro" id="IPR005119">
    <property type="entry name" value="LysR_subst-bd"/>
</dbReference>
<dbReference type="InterPro" id="IPR036390">
    <property type="entry name" value="WH_DNA-bd_sf"/>
</dbReference>
<dbReference type="InterPro" id="IPR036388">
    <property type="entry name" value="WH-like_DNA-bd_sf"/>
</dbReference>
<keyword evidence="7" id="KW-1185">Reference proteome</keyword>
<dbReference type="PANTHER" id="PTHR30118">
    <property type="entry name" value="HTH-TYPE TRANSCRIPTIONAL REGULATOR LEUO-RELATED"/>
    <property type="match status" value="1"/>
</dbReference>
<dbReference type="InterPro" id="IPR000847">
    <property type="entry name" value="LysR_HTH_N"/>
</dbReference>
<sequence>MNIRNFDLNLLVVLDALLRERNVSKAADKLSLTQPAISNALNRLRAQLDDEVMIRTAGGMKPTALALSLEEPVRRALRQIESSLNSNLAFEPSQSSDIFTLALTDFVEHMLMPSLSALLAQVAPGLKLRVVDLGRDFPLQALESGQVDLAIGRFLNLPARASHRRWLEEDLVLVSALTNRLPEPLDVPGFCALRHLWVSGAQTKGMVDTWLEEHGYSRELSYITPNYMMASHLVAATDMVVVLPRRFAQKYQRLLPLSLYEMPMALDRFSIDMAWASLRDKDKGLQWLVEQMLTIDVSA</sequence>
<evidence type="ECO:0000313" key="6">
    <source>
        <dbReference type="EMBL" id="MFC4363338.1"/>
    </source>
</evidence>
<dbReference type="Pfam" id="PF03466">
    <property type="entry name" value="LysR_substrate"/>
    <property type="match status" value="1"/>
</dbReference>
<organism evidence="6 7">
    <name type="scientific">Simiduia curdlanivorans</name>
    <dbReference type="NCBI Taxonomy" id="1492769"/>
    <lineage>
        <taxon>Bacteria</taxon>
        <taxon>Pseudomonadati</taxon>
        <taxon>Pseudomonadota</taxon>
        <taxon>Gammaproteobacteria</taxon>
        <taxon>Cellvibrionales</taxon>
        <taxon>Cellvibrionaceae</taxon>
        <taxon>Simiduia</taxon>
    </lineage>
</organism>
<comment type="caution">
    <text evidence="6">The sequence shown here is derived from an EMBL/GenBank/DDBJ whole genome shotgun (WGS) entry which is preliminary data.</text>
</comment>
<evidence type="ECO:0000256" key="4">
    <source>
        <dbReference type="ARBA" id="ARBA00023163"/>
    </source>
</evidence>
<dbReference type="PROSITE" id="PS50931">
    <property type="entry name" value="HTH_LYSR"/>
    <property type="match status" value="1"/>
</dbReference>
<evidence type="ECO:0000256" key="1">
    <source>
        <dbReference type="ARBA" id="ARBA00009437"/>
    </source>
</evidence>
<dbReference type="RefSeq" id="WP_290261064.1">
    <property type="nucleotide sequence ID" value="NZ_JAUFQG010000004.1"/>
</dbReference>
<dbReference type="InterPro" id="IPR037402">
    <property type="entry name" value="YidZ_PBP2"/>
</dbReference>
<proteinExistence type="inferred from homology"/>
<reference evidence="7" key="1">
    <citation type="journal article" date="2019" name="Int. J. Syst. Evol. Microbiol.">
        <title>The Global Catalogue of Microorganisms (GCM) 10K type strain sequencing project: providing services to taxonomists for standard genome sequencing and annotation.</title>
        <authorList>
            <consortium name="The Broad Institute Genomics Platform"/>
            <consortium name="The Broad Institute Genome Sequencing Center for Infectious Disease"/>
            <person name="Wu L."/>
            <person name="Ma J."/>
        </authorList>
    </citation>
    <scope>NUCLEOTIDE SEQUENCE [LARGE SCALE GENOMIC DNA]</scope>
    <source>
        <strain evidence="7">CECT 8570</strain>
    </source>
</reference>
<dbReference type="PANTHER" id="PTHR30118:SF15">
    <property type="entry name" value="TRANSCRIPTIONAL REGULATORY PROTEIN"/>
    <property type="match status" value="1"/>
</dbReference>
<name>A0ABV8V6L6_9GAMM</name>
<dbReference type="Gene3D" id="3.40.190.10">
    <property type="entry name" value="Periplasmic binding protein-like II"/>
    <property type="match status" value="2"/>
</dbReference>